<name>A0A7T5EIE9_9BACL</name>
<keyword evidence="4" id="KW-1185">Reference proteome</keyword>
<organism evidence="1 3">
    <name type="scientific">Brevibacillus composti</name>
    <dbReference type="NCBI Taxonomy" id="2796470"/>
    <lineage>
        <taxon>Bacteria</taxon>
        <taxon>Bacillati</taxon>
        <taxon>Bacillota</taxon>
        <taxon>Bacilli</taxon>
        <taxon>Bacillales</taxon>
        <taxon>Paenibacillaceae</taxon>
        <taxon>Brevibacillus</taxon>
    </lineage>
</organism>
<evidence type="ECO:0000313" key="2">
    <source>
        <dbReference type="EMBL" id="QUO40211.1"/>
    </source>
</evidence>
<reference evidence="1 3" key="1">
    <citation type="submission" date="2020-12" db="EMBL/GenBank/DDBJ databases">
        <title>strain FJAT-54423T represents a novel species of the genus Brevibacillus.</title>
        <authorList>
            <person name="Tang R."/>
        </authorList>
    </citation>
    <scope>NUCLEOTIDE SEQUENCE [LARGE SCALE GENOMIC DNA]</scope>
    <source>
        <strain evidence="1 3">FJAT-54423</strain>
    </source>
</reference>
<proteinExistence type="predicted"/>
<reference evidence="2" key="2">
    <citation type="submission" date="2021-04" db="EMBL/GenBank/DDBJ databases">
        <title>Brevibacillus composti FJAT-54423, complete genome.</title>
        <authorList>
            <person name="Tang R."/>
        </authorList>
    </citation>
    <scope>NUCLEOTIDE SEQUENCE</scope>
    <source>
        <strain evidence="2">FJAT-54424</strain>
    </source>
</reference>
<evidence type="ECO:0000313" key="1">
    <source>
        <dbReference type="EMBL" id="QQE73133.1"/>
    </source>
</evidence>
<evidence type="ECO:0000313" key="4">
    <source>
        <dbReference type="Proteomes" id="UP000677234"/>
    </source>
</evidence>
<evidence type="ECO:0000313" key="3">
    <source>
        <dbReference type="Proteomes" id="UP000595847"/>
    </source>
</evidence>
<accession>A0A7T5EIE9</accession>
<dbReference type="AlphaFoldDB" id="A0A7T5EIE9"/>
<gene>
    <name evidence="1" type="ORF">JD108_14555</name>
    <name evidence="2" type="ORF">KDJ56_14500</name>
</gene>
<dbReference type="Proteomes" id="UP000677234">
    <property type="component" value="Chromosome"/>
</dbReference>
<dbReference type="EMBL" id="CP066308">
    <property type="protein sequence ID" value="QQE73133.1"/>
    <property type="molecule type" value="Genomic_DNA"/>
</dbReference>
<dbReference type="KEGG" id="bcop:JD108_14555"/>
<dbReference type="RefSeq" id="WP_198826763.1">
    <property type="nucleotide sequence ID" value="NZ_CP066308.1"/>
</dbReference>
<dbReference type="Proteomes" id="UP000595847">
    <property type="component" value="Chromosome"/>
</dbReference>
<protein>
    <submittedName>
        <fullName evidence="1">Uncharacterized protein</fullName>
    </submittedName>
</protein>
<dbReference type="EMBL" id="CP073708">
    <property type="protein sequence ID" value="QUO40211.1"/>
    <property type="molecule type" value="Genomic_DNA"/>
</dbReference>
<sequence>MKRSASNYVGWPKKGKKTIVIKQTATASSVFGNAAAFNQADASIIKIRANGTNAV</sequence>